<evidence type="ECO:0000313" key="2">
    <source>
        <dbReference type="WBParaSite" id="jg17606"/>
    </source>
</evidence>
<dbReference type="AlphaFoldDB" id="A0A915D9Q9"/>
<protein>
    <submittedName>
        <fullName evidence="2">Uncharacterized protein</fullName>
    </submittedName>
</protein>
<evidence type="ECO:0000313" key="1">
    <source>
        <dbReference type="Proteomes" id="UP000887574"/>
    </source>
</evidence>
<accession>A0A915D9Q9</accession>
<dbReference type="Proteomes" id="UP000887574">
    <property type="component" value="Unplaced"/>
</dbReference>
<sequence length="136" mass="15549">MNELNKKEGEVREEMLANSLAHLEAKKWPFVQLTSWLAKFGKAGTKRVGRLPSPSTTFIYCCWWVVAILHAPGTAIVELVERMNRLSFSYLKNLNTPRTMQQGHYCLLNFFGLFFGGWNGSSSSVLVKKWFCKKLS</sequence>
<proteinExistence type="predicted"/>
<dbReference type="WBParaSite" id="jg17606">
    <property type="protein sequence ID" value="jg17606"/>
    <property type="gene ID" value="jg17606"/>
</dbReference>
<organism evidence="1 2">
    <name type="scientific">Ditylenchus dipsaci</name>
    <dbReference type="NCBI Taxonomy" id="166011"/>
    <lineage>
        <taxon>Eukaryota</taxon>
        <taxon>Metazoa</taxon>
        <taxon>Ecdysozoa</taxon>
        <taxon>Nematoda</taxon>
        <taxon>Chromadorea</taxon>
        <taxon>Rhabditida</taxon>
        <taxon>Tylenchina</taxon>
        <taxon>Tylenchomorpha</taxon>
        <taxon>Sphaerularioidea</taxon>
        <taxon>Anguinidae</taxon>
        <taxon>Anguininae</taxon>
        <taxon>Ditylenchus</taxon>
    </lineage>
</organism>
<reference evidence="2" key="1">
    <citation type="submission" date="2022-11" db="UniProtKB">
        <authorList>
            <consortium name="WormBaseParasite"/>
        </authorList>
    </citation>
    <scope>IDENTIFICATION</scope>
</reference>
<name>A0A915D9Q9_9BILA</name>
<keyword evidence="1" id="KW-1185">Reference proteome</keyword>